<reference evidence="2 3" key="1">
    <citation type="submission" date="2017-03" db="EMBL/GenBank/DDBJ databases">
        <title>Genome of the blue death feigning beetle - Asbolus verrucosus.</title>
        <authorList>
            <person name="Rider S.D."/>
        </authorList>
    </citation>
    <scope>NUCLEOTIDE SEQUENCE [LARGE SCALE GENOMIC DNA]</scope>
    <source>
        <strain evidence="2">Butters</strain>
        <tissue evidence="2">Head and leg muscle</tissue>
    </source>
</reference>
<dbReference type="EMBL" id="QDEB01119506">
    <property type="protein sequence ID" value="RZB40374.1"/>
    <property type="molecule type" value="Genomic_DNA"/>
</dbReference>
<sequence length="114" mass="12481">MCKLLVFVLVIVATAHAASDTADIGHGVQILGKILRQYLNSQPDDVKISDGVHLVSVRSENDARAAKDDKTILGAVENYLQSHELRIRLPELMPGEGFGRAFKDALENIEENEA</sequence>
<evidence type="ECO:0000313" key="3">
    <source>
        <dbReference type="Proteomes" id="UP000292052"/>
    </source>
</evidence>
<organism evidence="2 3">
    <name type="scientific">Asbolus verrucosus</name>
    <name type="common">Desert ironclad beetle</name>
    <dbReference type="NCBI Taxonomy" id="1661398"/>
    <lineage>
        <taxon>Eukaryota</taxon>
        <taxon>Metazoa</taxon>
        <taxon>Ecdysozoa</taxon>
        <taxon>Arthropoda</taxon>
        <taxon>Hexapoda</taxon>
        <taxon>Insecta</taxon>
        <taxon>Pterygota</taxon>
        <taxon>Neoptera</taxon>
        <taxon>Endopterygota</taxon>
        <taxon>Coleoptera</taxon>
        <taxon>Polyphaga</taxon>
        <taxon>Cucujiformia</taxon>
        <taxon>Tenebrionidae</taxon>
        <taxon>Pimeliinae</taxon>
        <taxon>Asbolus</taxon>
    </lineage>
</organism>
<evidence type="ECO:0000313" key="2">
    <source>
        <dbReference type="EMBL" id="RZB40374.1"/>
    </source>
</evidence>
<proteinExistence type="predicted"/>
<feature type="non-terminal residue" evidence="2">
    <location>
        <position position="114"/>
    </location>
</feature>
<accession>A0A482VAV8</accession>
<protein>
    <submittedName>
        <fullName evidence="2">DUF1676 domain containing protein</fullName>
    </submittedName>
</protein>
<evidence type="ECO:0000256" key="1">
    <source>
        <dbReference type="SAM" id="SignalP"/>
    </source>
</evidence>
<feature type="chain" id="PRO_5019836209" evidence="1">
    <location>
        <begin position="18"/>
        <end position="114"/>
    </location>
</feature>
<comment type="caution">
    <text evidence="2">The sequence shown here is derived from an EMBL/GenBank/DDBJ whole genome shotgun (WGS) entry which is preliminary data.</text>
</comment>
<dbReference type="OrthoDB" id="8190250at2759"/>
<dbReference type="Proteomes" id="UP000292052">
    <property type="component" value="Unassembled WGS sequence"/>
</dbReference>
<dbReference type="AlphaFoldDB" id="A0A482VAV8"/>
<keyword evidence="1" id="KW-0732">Signal</keyword>
<keyword evidence="3" id="KW-1185">Reference proteome</keyword>
<feature type="signal peptide" evidence="1">
    <location>
        <begin position="1"/>
        <end position="17"/>
    </location>
</feature>
<name>A0A482VAV8_ASBVE</name>
<gene>
    <name evidence="2" type="ORF">BDFB_008604</name>
</gene>